<evidence type="ECO:0000313" key="2">
    <source>
        <dbReference type="Proteomes" id="UP000594800"/>
    </source>
</evidence>
<proteinExistence type="predicted"/>
<organism evidence="1 2">
    <name type="scientific">Pontivivens ytuae</name>
    <dbReference type="NCBI Taxonomy" id="2789856"/>
    <lineage>
        <taxon>Bacteria</taxon>
        <taxon>Pseudomonadati</taxon>
        <taxon>Pseudomonadota</taxon>
        <taxon>Alphaproteobacteria</taxon>
        <taxon>Rhodobacterales</taxon>
        <taxon>Paracoccaceae</taxon>
        <taxon>Pontivivens</taxon>
    </lineage>
</organism>
<keyword evidence="2" id="KW-1185">Reference proteome</keyword>
<dbReference type="EMBL" id="CP064942">
    <property type="protein sequence ID" value="QPH55630.1"/>
    <property type="molecule type" value="Genomic_DNA"/>
</dbReference>
<dbReference type="KEGG" id="poz:I0K15_07850"/>
<dbReference type="AlphaFoldDB" id="A0A7S9LVA2"/>
<dbReference type="InterPro" id="IPR036249">
    <property type="entry name" value="Thioredoxin-like_sf"/>
</dbReference>
<sequence>MTKPDPIAPATLGGADPNRFCAAYAQAAGTPLAGIGAHQERTLWLRWPKGRWRHSLRIADGMEGAVADGLEAVFAGGRRVNLIDRKDGAENTVRALLFPENVGIDVVPKDLPDVLAAIAAGDELGRFGPTPLRTPTVFVCTHGVHDRCCAKWGFAAYKALAAAAGDRFDVWECTHLGGCRIAAGALVLPVRRKYGRITPIHAAPLLAAEAEDRPYLPCYRGASSLDPIAQVAEVAGLRALAEVGIWGTADVAILASPEGTPRFNVEVAGRCAEVTLARGEVADHGACVDLHSGQAPETRTVWRATEVILRSQPSPASTT</sequence>
<evidence type="ECO:0000313" key="1">
    <source>
        <dbReference type="EMBL" id="QPH55630.1"/>
    </source>
</evidence>
<dbReference type="SUPFAM" id="SSF52833">
    <property type="entry name" value="Thioredoxin-like"/>
    <property type="match status" value="1"/>
</dbReference>
<name>A0A7S9LVA2_9RHOB</name>
<gene>
    <name evidence="1" type="ORF">I0K15_07850</name>
</gene>
<dbReference type="Gene3D" id="3.40.30.10">
    <property type="entry name" value="Glutaredoxin"/>
    <property type="match status" value="1"/>
</dbReference>
<dbReference type="InterPro" id="IPR009737">
    <property type="entry name" value="Aim32/Apd1-like"/>
</dbReference>
<protein>
    <submittedName>
        <fullName evidence="1">Sucrase ferredoxin</fullName>
    </submittedName>
</protein>
<dbReference type="Pfam" id="PF06999">
    <property type="entry name" value="Suc_Fer-like"/>
    <property type="match status" value="1"/>
</dbReference>
<reference evidence="1 2" key="1">
    <citation type="submission" date="2020-11" db="EMBL/GenBank/DDBJ databases">
        <title>Description of Pontivivens ytuae sp. nov. isolated from deep sea sediment of Mariana Trench.</title>
        <authorList>
            <person name="Wang Z."/>
            <person name="Sun Q.-L."/>
            <person name="Xu X.-D."/>
            <person name="Tang Y.-Z."/>
            <person name="Zhang J."/>
        </authorList>
    </citation>
    <scope>NUCLEOTIDE SEQUENCE [LARGE SCALE GENOMIC DNA]</scope>
    <source>
        <strain evidence="1 2">MT2928</strain>
    </source>
</reference>
<dbReference type="Proteomes" id="UP000594800">
    <property type="component" value="Chromosome"/>
</dbReference>
<dbReference type="RefSeq" id="WP_196104892.1">
    <property type="nucleotide sequence ID" value="NZ_CP064942.1"/>
</dbReference>
<accession>A0A7S9LVA2</accession>